<dbReference type="Gene3D" id="3.40.50.2300">
    <property type="match status" value="1"/>
</dbReference>
<dbReference type="Pfam" id="PF00072">
    <property type="entry name" value="Response_reg"/>
    <property type="match status" value="1"/>
</dbReference>
<accession>A0ABY4CRH3</accession>
<name>A0ABY4CRH3_9BACT</name>
<keyword evidence="1" id="KW-0597">Phosphoprotein</keyword>
<dbReference type="RefSeq" id="WP_243794210.1">
    <property type="nucleotide sequence ID" value="NZ_CP094669.1"/>
</dbReference>
<reference evidence="3 4" key="1">
    <citation type="submission" date="2022-03" db="EMBL/GenBank/DDBJ databases">
        <title>Hymenobactersp. isolated from the air.</title>
        <authorList>
            <person name="Won M."/>
            <person name="Kwon S.-W."/>
        </authorList>
    </citation>
    <scope>NUCLEOTIDE SEQUENCE [LARGE SCALE GENOMIC DNA]</scope>
    <source>
        <strain evidence="3 4">KACC 21982</strain>
    </source>
</reference>
<gene>
    <name evidence="3" type="ORF">MTX78_12045</name>
</gene>
<evidence type="ECO:0000259" key="2">
    <source>
        <dbReference type="PROSITE" id="PS50110"/>
    </source>
</evidence>
<dbReference type="EMBL" id="CP094669">
    <property type="protein sequence ID" value="UOG72859.1"/>
    <property type="molecule type" value="Genomic_DNA"/>
</dbReference>
<sequence>MEKLSCILLVDDDKTTNFLNNLLLADLSVAHQVLVAENGQQALCILREQGNTNNCPALILLDINMPVMNGFEFLEAYQELDFVNKQTVVIMMLTTSLNPRDVMRLQEMPLQGFLSKPLTREKVQQLLKEHFPQKLAV</sequence>
<keyword evidence="4" id="KW-1185">Reference proteome</keyword>
<dbReference type="InterPro" id="IPR052893">
    <property type="entry name" value="TCS_response_regulator"/>
</dbReference>
<feature type="domain" description="Response regulatory" evidence="2">
    <location>
        <begin position="6"/>
        <end position="131"/>
    </location>
</feature>
<dbReference type="PANTHER" id="PTHR44520">
    <property type="entry name" value="RESPONSE REGULATOR RCP1-RELATED"/>
    <property type="match status" value="1"/>
</dbReference>
<dbReference type="SMART" id="SM00448">
    <property type="entry name" value="REC"/>
    <property type="match status" value="1"/>
</dbReference>
<evidence type="ECO:0000313" key="4">
    <source>
        <dbReference type="Proteomes" id="UP000831113"/>
    </source>
</evidence>
<dbReference type="PANTHER" id="PTHR44520:SF2">
    <property type="entry name" value="RESPONSE REGULATOR RCP1"/>
    <property type="match status" value="1"/>
</dbReference>
<dbReference type="InterPro" id="IPR001789">
    <property type="entry name" value="Sig_transdc_resp-reg_receiver"/>
</dbReference>
<evidence type="ECO:0000313" key="3">
    <source>
        <dbReference type="EMBL" id="UOG72859.1"/>
    </source>
</evidence>
<dbReference type="SUPFAM" id="SSF52172">
    <property type="entry name" value="CheY-like"/>
    <property type="match status" value="1"/>
</dbReference>
<protein>
    <submittedName>
        <fullName evidence="3">Response regulator</fullName>
    </submittedName>
</protein>
<proteinExistence type="predicted"/>
<dbReference type="PROSITE" id="PS50110">
    <property type="entry name" value="RESPONSE_REGULATORY"/>
    <property type="match status" value="1"/>
</dbReference>
<feature type="modified residue" description="4-aspartylphosphate" evidence="1">
    <location>
        <position position="62"/>
    </location>
</feature>
<dbReference type="Proteomes" id="UP000831113">
    <property type="component" value="Chromosome"/>
</dbReference>
<evidence type="ECO:0000256" key="1">
    <source>
        <dbReference type="PROSITE-ProRule" id="PRU00169"/>
    </source>
</evidence>
<organism evidence="3 4">
    <name type="scientific">Hymenobacter tibetensis</name>
    <dbReference type="NCBI Taxonomy" id="497967"/>
    <lineage>
        <taxon>Bacteria</taxon>
        <taxon>Pseudomonadati</taxon>
        <taxon>Bacteroidota</taxon>
        <taxon>Cytophagia</taxon>
        <taxon>Cytophagales</taxon>
        <taxon>Hymenobacteraceae</taxon>
        <taxon>Hymenobacter</taxon>
    </lineage>
</organism>
<dbReference type="InterPro" id="IPR011006">
    <property type="entry name" value="CheY-like_superfamily"/>
</dbReference>